<keyword evidence="2" id="KW-1185">Reference proteome</keyword>
<proteinExistence type="predicted"/>
<evidence type="ECO:0000313" key="1">
    <source>
        <dbReference type="EMBL" id="GAB0136357.1"/>
    </source>
</evidence>
<dbReference type="Pfam" id="PF14441">
    <property type="entry name" value="OTT_1508_deam"/>
    <property type="match status" value="1"/>
</dbReference>
<organism evidence="1 2">
    <name type="scientific">Epichloe bromicola</name>
    <dbReference type="NCBI Taxonomy" id="79588"/>
    <lineage>
        <taxon>Eukaryota</taxon>
        <taxon>Fungi</taxon>
        <taxon>Dikarya</taxon>
        <taxon>Ascomycota</taxon>
        <taxon>Pezizomycotina</taxon>
        <taxon>Sordariomycetes</taxon>
        <taxon>Hypocreomycetidae</taxon>
        <taxon>Hypocreales</taxon>
        <taxon>Clavicipitaceae</taxon>
        <taxon>Epichloe</taxon>
    </lineage>
</organism>
<reference evidence="2" key="1">
    <citation type="submission" date="2024-06" db="EMBL/GenBank/DDBJ databases">
        <title>Draft Genome Sequences of Epichloe bromicola Strains Isolated from Elymus ciliaris.</title>
        <authorList>
            <consortium name="Epichloe bromicola genome sequencing consortium"/>
            <person name="Miura A."/>
            <person name="Imano S."/>
            <person name="Ashida A."/>
            <person name="Sato I."/>
            <person name="Chiba S."/>
            <person name="Tanaka A."/>
            <person name="Camagna M."/>
            <person name="Takemoto D."/>
        </authorList>
    </citation>
    <scope>NUCLEOTIDE SEQUENCE [LARGE SCALE GENOMIC DNA]</scope>
    <source>
        <strain evidence="2">DP</strain>
    </source>
</reference>
<evidence type="ECO:0000313" key="2">
    <source>
        <dbReference type="Proteomes" id="UP001562357"/>
    </source>
</evidence>
<dbReference type="InterPro" id="IPR027796">
    <property type="entry name" value="OTT_1508_deam-like"/>
</dbReference>
<comment type="caution">
    <text evidence="1">The sequence shown here is derived from an EMBL/GenBank/DDBJ whole genome shotgun (WGS) entry which is preliminary data.</text>
</comment>
<dbReference type="Proteomes" id="UP001562357">
    <property type="component" value="Unassembled WGS sequence"/>
</dbReference>
<name>A0ABQ0CST6_9HYPO</name>
<gene>
    <name evidence="1" type="primary">g4660</name>
    <name evidence="1" type="ORF">EsDP_00004660</name>
</gene>
<accession>A0ABQ0CST6</accession>
<dbReference type="EMBL" id="BAAFGZ010000187">
    <property type="protein sequence ID" value="GAB0136357.1"/>
    <property type="molecule type" value="Genomic_DNA"/>
</dbReference>
<protein>
    <submittedName>
        <fullName evidence="1">Uncharacterized protein</fullName>
    </submittedName>
</protein>
<sequence length="672" mass="74395">MAPASVLRSSYTCAENVAILRLLHSVPVPPSRNLMDDRSIRHDGYSLPFDRERELVGVVAFLSSLTDDSEHIPAVCVEEKHAPSSQGAQVLLAVNRKSPYDGDGTLALIRRGLQSIFAILGRVSDGKPDTLDEATTAHRSTANRPGNLEDDMFKAIVSMCSPRILCRLRLIPNARKTSKQPFKTALENSIVSVRQLQGKKGDGANAIAERFEESAKHVIRLIDSWSSYRSNHRLEELVLGVHQLSRVEGLESLLDKVPHRDMDPSSKRSLVNIVRKVSRYREAARFLYWTAKRFPITRRMEVVAVQLPEAAFQKAPWTDYSPSLASALTRFESTQNQVQLGSTCHLLGTTEEEAAKKFEKQTLETLKKAKIHAEVQLLAYCELMPPPANHPRVICSSKDACYLCNALLGLSKRVHTPRCHGRLYPGWRMPALPALARMQEELNDCLSRRITISLAALLRTRNKTTYPDPNESTLLTIALSATTTSTGMAKEEADEKVSLSSISDDGIHSRCGSLVFRENQTSAEDVVIKLSGDDVNVADSSESRSTLTSPVNAKSGIELMTPGRIQSATVESRDAYRIFRAGLLEIHVENPRATGQPASGSGVDEVICNLECLTGEEAQKLREKNPHAFIDMEALRTGVELRVQCPDCFYISAKGSFLRLRCPRSNVVDNET</sequence>